<feature type="compositionally biased region" description="Pro residues" evidence="4">
    <location>
        <begin position="119"/>
        <end position="129"/>
    </location>
</feature>
<comment type="similarity">
    <text evidence="1">Belongs to the bacterial ribosomal protein bS21 family.</text>
</comment>
<sequence>MPPGRPRNHSGSSGSNHHQFNRGNWLLSGEMAAASRYGSVLLSRTVASPLRLSTRAFTTSLPLRSSDPDAPNPKGPPARRNPLIGNYRPRPPPEPLPVSTEHPRSPRPPTSSAEVPPNEAFPPPPPPPSSSAKPSVDVSAKKDPPATPHRYDATDPNAQAPGPVPVDVMAIISAKSARYGESSSIQDPMSRPKVRTKAVLGRTIFVGNNFGPTAAPTVSLALNSLNRLVRSEQISSKFYAQRFHERKGLKRKRLAMTRWRKRFKDGFKATVNRVLELKRQGW</sequence>
<dbReference type="PANTHER" id="PTHR41237">
    <property type="entry name" value="37S RIBOSOMAL PROTEIN MRP21, MITOCHONDRIAL"/>
    <property type="match status" value="1"/>
</dbReference>
<evidence type="ECO:0008006" key="7">
    <source>
        <dbReference type="Google" id="ProtNLM"/>
    </source>
</evidence>
<feature type="compositionally biased region" description="Basic and acidic residues" evidence="4">
    <location>
        <begin position="139"/>
        <end position="153"/>
    </location>
</feature>
<dbReference type="PANTHER" id="PTHR41237:SF1">
    <property type="entry name" value="SMALL RIBOSOMAL SUBUNIT PROTEIN BS21M"/>
    <property type="match status" value="1"/>
</dbReference>
<proteinExistence type="inferred from homology"/>
<keyword evidence="6" id="KW-1185">Reference proteome</keyword>
<dbReference type="AlphaFoldDB" id="A0A084AFX8"/>
<evidence type="ECO:0000256" key="3">
    <source>
        <dbReference type="ARBA" id="ARBA00023274"/>
    </source>
</evidence>
<feature type="compositionally biased region" description="Low complexity" evidence="4">
    <location>
        <begin position="9"/>
        <end position="18"/>
    </location>
</feature>
<keyword evidence="2" id="KW-0689">Ribosomal protein</keyword>
<dbReference type="EMBL" id="KL648750">
    <property type="protein sequence ID" value="KEY64207.1"/>
    <property type="molecule type" value="Genomic_DNA"/>
</dbReference>
<accession>A0A084AFX8</accession>
<gene>
    <name evidence="5" type="ORF">S7711_03496</name>
</gene>
<dbReference type="GO" id="GO:0070124">
    <property type="term" value="P:mitochondrial translational initiation"/>
    <property type="evidence" value="ECO:0007669"/>
    <property type="project" value="TreeGrafter"/>
</dbReference>
<evidence type="ECO:0000256" key="4">
    <source>
        <dbReference type="SAM" id="MobiDB-lite"/>
    </source>
</evidence>
<dbReference type="InterPro" id="IPR052837">
    <property type="entry name" value="Mitoribosomal_bS21"/>
</dbReference>
<evidence type="ECO:0000256" key="1">
    <source>
        <dbReference type="ARBA" id="ARBA00006640"/>
    </source>
</evidence>
<dbReference type="InterPro" id="IPR001911">
    <property type="entry name" value="Ribosomal_bS21"/>
</dbReference>
<keyword evidence="3" id="KW-0687">Ribonucleoprotein</keyword>
<dbReference type="GO" id="GO:0003735">
    <property type="term" value="F:structural constituent of ribosome"/>
    <property type="evidence" value="ECO:0007669"/>
    <property type="project" value="InterPro"/>
</dbReference>
<dbReference type="OrthoDB" id="2501249at2759"/>
<dbReference type="Proteomes" id="UP000028045">
    <property type="component" value="Unassembled WGS sequence"/>
</dbReference>
<organism evidence="5 6">
    <name type="scientific">Stachybotrys chartarum (strain CBS 109288 / IBT 7711)</name>
    <name type="common">Toxic black mold</name>
    <name type="synonym">Stilbospora chartarum</name>
    <dbReference type="NCBI Taxonomy" id="1280523"/>
    <lineage>
        <taxon>Eukaryota</taxon>
        <taxon>Fungi</taxon>
        <taxon>Dikarya</taxon>
        <taxon>Ascomycota</taxon>
        <taxon>Pezizomycotina</taxon>
        <taxon>Sordariomycetes</taxon>
        <taxon>Hypocreomycetidae</taxon>
        <taxon>Hypocreales</taxon>
        <taxon>Stachybotryaceae</taxon>
        <taxon>Stachybotrys</taxon>
    </lineage>
</organism>
<evidence type="ECO:0000313" key="5">
    <source>
        <dbReference type="EMBL" id="KEY64207.1"/>
    </source>
</evidence>
<feature type="region of interest" description="Disordered" evidence="4">
    <location>
        <begin position="1"/>
        <end position="22"/>
    </location>
</feature>
<evidence type="ECO:0000256" key="2">
    <source>
        <dbReference type="ARBA" id="ARBA00022980"/>
    </source>
</evidence>
<feature type="region of interest" description="Disordered" evidence="4">
    <location>
        <begin position="45"/>
        <end position="163"/>
    </location>
</feature>
<dbReference type="HOGENOM" id="CLU_085774_0_0_1"/>
<reference evidence="5 6" key="1">
    <citation type="journal article" date="2014" name="BMC Genomics">
        <title>Comparative genome sequencing reveals chemotype-specific gene clusters in the toxigenic black mold Stachybotrys.</title>
        <authorList>
            <person name="Semeiks J."/>
            <person name="Borek D."/>
            <person name="Otwinowski Z."/>
            <person name="Grishin N.V."/>
        </authorList>
    </citation>
    <scope>NUCLEOTIDE SEQUENCE [LARGE SCALE GENOMIC DNA]</scope>
    <source>
        <strain evidence="6">CBS 109288 / IBT 7711</strain>
    </source>
</reference>
<dbReference type="GO" id="GO:0005763">
    <property type="term" value="C:mitochondrial small ribosomal subunit"/>
    <property type="evidence" value="ECO:0007669"/>
    <property type="project" value="TreeGrafter"/>
</dbReference>
<name>A0A084AFX8_STACB</name>
<evidence type="ECO:0000313" key="6">
    <source>
        <dbReference type="Proteomes" id="UP000028045"/>
    </source>
</evidence>
<dbReference type="Pfam" id="PF01165">
    <property type="entry name" value="Ribosomal_S21"/>
    <property type="match status" value="1"/>
</dbReference>
<protein>
    <recommendedName>
        <fullName evidence="7">Ribosomal protein S21</fullName>
    </recommendedName>
</protein>